<dbReference type="InterPro" id="IPR052522">
    <property type="entry name" value="ABC-2_transport_permease"/>
</dbReference>
<feature type="transmembrane region" description="Helical" evidence="5">
    <location>
        <begin position="128"/>
        <end position="147"/>
    </location>
</feature>
<keyword evidence="4 5" id="KW-0472">Membrane</keyword>
<feature type="domain" description="ABC transmembrane type-2" evidence="6">
    <location>
        <begin position="32"/>
        <end position="261"/>
    </location>
</feature>
<dbReference type="GO" id="GO:0140359">
    <property type="term" value="F:ABC-type transporter activity"/>
    <property type="evidence" value="ECO:0007669"/>
    <property type="project" value="InterPro"/>
</dbReference>
<name>A0A2C7A6T7_9PROT</name>
<dbReference type="Pfam" id="PF01061">
    <property type="entry name" value="ABC2_membrane"/>
    <property type="match status" value="1"/>
</dbReference>
<comment type="similarity">
    <text evidence="5">Belongs to the ABC-2 integral membrane protein family.</text>
</comment>
<evidence type="ECO:0000313" key="7">
    <source>
        <dbReference type="EMBL" id="PHK94070.1"/>
    </source>
</evidence>
<protein>
    <recommendedName>
        <fullName evidence="5">Transport permease protein</fullName>
    </recommendedName>
</protein>
<feature type="transmembrane region" description="Helical" evidence="5">
    <location>
        <begin position="237"/>
        <end position="258"/>
    </location>
</feature>
<evidence type="ECO:0000256" key="2">
    <source>
        <dbReference type="ARBA" id="ARBA00022692"/>
    </source>
</evidence>
<dbReference type="EMBL" id="PDNU01000031">
    <property type="protein sequence ID" value="PHK94070.1"/>
    <property type="molecule type" value="Genomic_DNA"/>
</dbReference>
<dbReference type="InterPro" id="IPR013525">
    <property type="entry name" value="ABC2_TM"/>
</dbReference>
<sequence>MESGLSATRLGSGVNWIGVATLYRREVQRFLAVAAQTVGGPVVSTLLFLAVFGVALGRHAPAPGGVPYLVFVTPGLVMMAVLQNAYANTSSSLLVAKVQGNIVDLLLAPLGPGEFLTGMVLGGVTRGVLVGALTALAAALFVPLPLANLALCLFYAFGGSLLFALLGVLGGLWAQKMDHQAAVTNFVIAPLTLLSGTFYAVSSLSEPFRSIAYADPVFYIVDGFRHGITGHSEASPLAGILVVLVANGLLGVLCHRLLASGWRLRQ</sequence>
<accession>A0A2C7A6T7</accession>
<keyword evidence="2 5" id="KW-0812">Transmembrane</keyword>
<evidence type="ECO:0000256" key="1">
    <source>
        <dbReference type="ARBA" id="ARBA00004141"/>
    </source>
</evidence>
<dbReference type="PRINTS" id="PR00164">
    <property type="entry name" value="ABC2TRNSPORT"/>
</dbReference>
<comment type="caution">
    <text evidence="7">The sequence shown here is derived from an EMBL/GenBank/DDBJ whole genome shotgun (WGS) entry which is preliminary data.</text>
</comment>
<proteinExistence type="inferred from homology"/>
<dbReference type="Proteomes" id="UP000223527">
    <property type="component" value="Unassembled WGS sequence"/>
</dbReference>
<dbReference type="PROSITE" id="PS51012">
    <property type="entry name" value="ABC_TM2"/>
    <property type="match status" value="1"/>
</dbReference>
<keyword evidence="5" id="KW-1003">Cell membrane</keyword>
<dbReference type="InterPro" id="IPR047817">
    <property type="entry name" value="ABC2_TM_bact-type"/>
</dbReference>
<evidence type="ECO:0000256" key="4">
    <source>
        <dbReference type="ARBA" id="ARBA00023136"/>
    </source>
</evidence>
<gene>
    <name evidence="7" type="ORF">CR162_14990</name>
</gene>
<feature type="transmembrane region" description="Helical" evidence="5">
    <location>
        <begin position="153"/>
        <end position="174"/>
    </location>
</feature>
<feature type="transmembrane region" description="Helical" evidence="5">
    <location>
        <begin position="181"/>
        <end position="201"/>
    </location>
</feature>
<dbReference type="InterPro" id="IPR000412">
    <property type="entry name" value="ABC_2_transport"/>
</dbReference>
<reference evidence="7 8" key="1">
    <citation type="submission" date="2017-10" db="EMBL/GenBank/DDBJ databases">
        <authorList>
            <person name="Banno H."/>
            <person name="Chua N.-H."/>
        </authorList>
    </citation>
    <scope>NUCLEOTIDE SEQUENCE [LARGE SCALE GENOMIC DNA]</scope>
    <source>
        <strain evidence="7 8">YW11</strain>
    </source>
</reference>
<dbReference type="PIRSF" id="PIRSF006648">
    <property type="entry name" value="DrrB"/>
    <property type="match status" value="1"/>
</dbReference>
<dbReference type="GO" id="GO:0043190">
    <property type="term" value="C:ATP-binding cassette (ABC) transporter complex"/>
    <property type="evidence" value="ECO:0007669"/>
    <property type="project" value="InterPro"/>
</dbReference>
<dbReference type="AlphaFoldDB" id="A0A2C7A6T7"/>
<dbReference type="PANTHER" id="PTHR43332:SF2">
    <property type="entry name" value="INNER MEMBRANE TRANSPORT PERMEASE YADH"/>
    <property type="match status" value="1"/>
</dbReference>
<dbReference type="PANTHER" id="PTHR43332">
    <property type="entry name" value="INNER MEMBRANE TRANSPORT PERMEASE YADH-RELATED"/>
    <property type="match status" value="1"/>
</dbReference>
<comment type="subcellular location">
    <subcellularLocation>
        <location evidence="5">Cell inner membrane</location>
        <topology evidence="5">Multi-pass membrane protein</topology>
    </subcellularLocation>
    <subcellularLocation>
        <location evidence="1">Membrane</location>
        <topology evidence="1">Multi-pass membrane protein</topology>
    </subcellularLocation>
</comment>
<keyword evidence="3 5" id="KW-1133">Transmembrane helix</keyword>
<feature type="transmembrane region" description="Helical" evidence="5">
    <location>
        <begin position="68"/>
        <end position="87"/>
    </location>
</feature>
<evidence type="ECO:0000313" key="8">
    <source>
        <dbReference type="Proteomes" id="UP000223527"/>
    </source>
</evidence>
<evidence type="ECO:0000259" key="6">
    <source>
        <dbReference type="PROSITE" id="PS51012"/>
    </source>
</evidence>
<evidence type="ECO:0000256" key="3">
    <source>
        <dbReference type="ARBA" id="ARBA00022989"/>
    </source>
</evidence>
<feature type="transmembrane region" description="Helical" evidence="5">
    <location>
        <begin position="30"/>
        <end position="56"/>
    </location>
</feature>
<keyword evidence="8" id="KW-1185">Reference proteome</keyword>
<dbReference type="OrthoDB" id="9804001at2"/>
<evidence type="ECO:0000256" key="5">
    <source>
        <dbReference type="RuleBase" id="RU361157"/>
    </source>
</evidence>
<organism evidence="7 8">
    <name type="scientific">Teichococcus rhizosphaerae</name>
    <dbReference type="NCBI Taxonomy" id="1335062"/>
    <lineage>
        <taxon>Bacteria</taxon>
        <taxon>Pseudomonadati</taxon>
        <taxon>Pseudomonadota</taxon>
        <taxon>Alphaproteobacteria</taxon>
        <taxon>Acetobacterales</taxon>
        <taxon>Roseomonadaceae</taxon>
        <taxon>Roseomonas</taxon>
    </lineage>
</organism>
<keyword evidence="5" id="KW-0813">Transport</keyword>